<accession>A0A5S6QAK0</accession>
<keyword evidence="1" id="KW-0106">Calcium</keyword>
<dbReference type="STRING" id="70415.A0A5S6QAK0"/>
<reference evidence="3" key="1">
    <citation type="submission" date="2019-12" db="UniProtKB">
        <authorList>
            <consortium name="WormBaseParasite"/>
        </authorList>
    </citation>
    <scope>IDENTIFICATION</scope>
</reference>
<name>A0A5S6QAK0_TRIMR</name>
<protein>
    <submittedName>
        <fullName evidence="3">EF-hand domain-containing protein</fullName>
    </submittedName>
</protein>
<evidence type="ECO:0000313" key="2">
    <source>
        <dbReference type="Proteomes" id="UP000046395"/>
    </source>
</evidence>
<dbReference type="Gene3D" id="1.10.238.10">
    <property type="entry name" value="EF-hand"/>
    <property type="match status" value="1"/>
</dbReference>
<dbReference type="InterPro" id="IPR018247">
    <property type="entry name" value="EF_Hand_1_Ca_BS"/>
</dbReference>
<dbReference type="WBParaSite" id="TMUE_1000004218.1">
    <property type="protein sequence ID" value="TMUE_1000004218.1"/>
    <property type="gene ID" value="WBGene00302514"/>
</dbReference>
<proteinExistence type="predicted"/>
<evidence type="ECO:0000313" key="3">
    <source>
        <dbReference type="WBParaSite" id="TMUE_1000004218.1"/>
    </source>
</evidence>
<dbReference type="InterPro" id="IPR011992">
    <property type="entry name" value="EF-hand-dom_pair"/>
</dbReference>
<dbReference type="PROSITE" id="PS00018">
    <property type="entry name" value="EF_HAND_1"/>
    <property type="match status" value="1"/>
</dbReference>
<keyword evidence="2" id="KW-1185">Reference proteome</keyword>
<dbReference type="Proteomes" id="UP000046395">
    <property type="component" value="Unassembled WGS sequence"/>
</dbReference>
<organism evidence="2 3">
    <name type="scientific">Trichuris muris</name>
    <name type="common">Mouse whipworm</name>
    <dbReference type="NCBI Taxonomy" id="70415"/>
    <lineage>
        <taxon>Eukaryota</taxon>
        <taxon>Metazoa</taxon>
        <taxon>Ecdysozoa</taxon>
        <taxon>Nematoda</taxon>
        <taxon>Enoplea</taxon>
        <taxon>Dorylaimia</taxon>
        <taxon>Trichinellida</taxon>
        <taxon>Trichuridae</taxon>
        <taxon>Trichuris</taxon>
    </lineage>
</organism>
<evidence type="ECO:0000256" key="1">
    <source>
        <dbReference type="ARBA" id="ARBA00022837"/>
    </source>
</evidence>
<dbReference type="AlphaFoldDB" id="A0A5S6QAK0"/>
<dbReference type="SUPFAM" id="SSF47473">
    <property type="entry name" value="EF-hand"/>
    <property type="match status" value="1"/>
</dbReference>
<sequence>MSLSVGANSYIPIGLKSVSDFVQQYCFETIPADRSYLREIFERYASADAFGLSFMQPEVFVQRYLGLCETCEADSTAVTVIARAADCDKDGRISFEDFVMRKDEVLSHASLSRVTLVPAKCCCPNVDIF</sequence>